<dbReference type="RefSeq" id="WP_288185001.1">
    <property type="nucleotide sequence ID" value="NZ_LT608335.1"/>
</dbReference>
<sequence length="115" mass="12978">MKKSMEDVAAARFEMISPLLDASLDPVLRIEKQKEVAWHCGKSYRTIGRWLKAYEANGFAGLKPKKTCPKTVSALPEHYTEVLESAITLRRDVRPAVYGTSSKSLNWKALQRKAL</sequence>
<name>A0A212LXE3_9FIRM</name>
<dbReference type="AlphaFoldDB" id="A0A212LXE3"/>
<organism evidence="2">
    <name type="scientific">uncultured Sporomusa sp</name>
    <dbReference type="NCBI Taxonomy" id="307249"/>
    <lineage>
        <taxon>Bacteria</taxon>
        <taxon>Bacillati</taxon>
        <taxon>Bacillota</taxon>
        <taxon>Negativicutes</taxon>
        <taxon>Selenomonadales</taxon>
        <taxon>Sporomusaceae</taxon>
        <taxon>Sporomusa</taxon>
        <taxon>environmental samples</taxon>
    </lineage>
</organism>
<reference evidence="2" key="1">
    <citation type="submission" date="2016-08" db="EMBL/GenBank/DDBJ databases">
        <authorList>
            <person name="Seilhamer J.J."/>
        </authorList>
    </citation>
    <scope>NUCLEOTIDE SEQUENCE</scope>
    <source>
        <strain evidence="2">86</strain>
    </source>
</reference>
<gene>
    <name evidence="2" type="ORF">KL86SPO_50085</name>
</gene>
<accession>A0A212LXE3</accession>
<dbReference type="EMBL" id="FMJE01000005">
    <property type="protein sequence ID" value="SCM82314.1"/>
    <property type="molecule type" value="Genomic_DNA"/>
</dbReference>
<evidence type="ECO:0000259" key="1">
    <source>
        <dbReference type="Pfam" id="PF13518"/>
    </source>
</evidence>
<proteinExistence type="predicted"/>
<protein>
    <recommendedName>
        <fullName evidence="1">Insertion element IS150 protein InsJ-like helix-turn-helix domain-containing protein</fullName>
    </recommendedName>
</protein>
<dbReference type="InterPro" id="IPR055247">
    <property type="entry name" value="InsJ-like_HTH"/>
</dbReference>
<feature type="domain" description="Insertion element IS150 protein InsJ-like helix-turn-helix" evidence="1">
    <location>
        <begin position="27"/>
        <end position="67"/>
    </location>
</feature>
<dbReference type="Pfam" id="PF13518">
    <property type="entry name" value="HTH_28"/>
    <property type="match status" value="1"/>
</dbReference>
<evidence type="ECO:0000313" key="2">
    <source>
        <dbReference type="EMBL" id="SCM82314.1"/>
    </source>
</evidence>